<evidence type="ECO:0000256" key="2">
    <source>
        <dbReference type="ARBA" id="ARBA00022490"/>
    </source>
</evidence>
<dbReference type="OMA" id="CVYFGNG"/>
<feature type="compositionally biased region" description="Acidic residues" evidence="6">
    <location>
        <begin position="428"/>
        <end position="464"/>
    </location>
</feature>
<feature type="compositionally biased region" description="Basic and acidic residues" evidence="6">
    <location>
        <begin position="554"/>
        <end position="564"/>
    </location>
</feature>
<keyword evidence="3" id="KW-0969">Cilium</keyword>
<dbReference type="InterPro" id="IPR006802">
    <property type="entry name" value="Radial_spoke"/>
</dbReference>
<feature type="region of interest" description="Disordered" evidence="6">
    <location>
        <begin position="420"/>
        <end position="467"/>
    </location>
</feature>
<proteinExistence type="predicted"/>
<dbReference type="VEuPathDB" id="TriTrypDB:BSAL_20275"/>
<feature type="region of interest" description="Disordered" evidence="6">
    <location>
        <begin position="299"/>
        <end position="324"/>
    </location>
</feature>
<dbReference type="EMBL" id="CYKH01001718">
    <property type="protein sequence ID" value="CUG89287.1"/>
    <property type="molecule type" value="Genomic_DNA"/>
</dbReference>
<feature type="compositionally biased region" description="Acidic residues" evidence="6">
    <location>
        <begin position="565"/>
        <end position="579"/>
    </location>
</feature>
<keyword evidence="8" id="KW-1185">Reference proteome</keyword>
<accession>A0A0S4JGY1</accession>
<dbReference type="GO" id="GO:0035082">
    <property type="term" value="P:axoneme assembly"/>
    <property type="evidence" value="ECO:0007669"/>
    <property type="project" value="TreeGrafter"/>
</dbReference>
<dbReference type="AlphaFoldDB" id="A0A0S4JGY1"/>
<evidence type="ECO:0000256" key="1">
    <source>
        <dbReference type="ARBA" id="ARBA00004430"/>
    </source>
</evidence>
<organism evidence="7 8">
    <name type="scientific">Bodo saltans</name>
    <name type="common">Flagellated protozoan</name>
    <dbReference type="NCBI Taxonomy" id="75058"/>
    <lineage>
        <taxon>Eukaryota</taxon>
        <taxon>Discoba</taxon>
        <taxon>Euglenozoa</taxon>
        <taxon>Kinetoplastea</taxon>
        <taxon>Metakinetoplastina</taxon>
        <taxon>Eubodonida</taxon>
        <taxon>Bodonidae</taxon>
        <taxon>Bodo</taxon>
    </lineage>
</organism>
<dbReference type="OrthoDB" id="272202at2759"/>
<protein>
    <submittedName>
        <fullName evidence="7">Flagellar radial spoke component, putative</fullName>
    </submittedName>
</protein>
<evidence type="ECO:0000256" key="4">
    <source>
        <dbReference type="ARBA" id="ARBA00023212"/>
    </source>
</evidence>
<feature type="compositionally biased region" description="Acidic residues" evidence="6">
    <location>
        <begin position="304"/>
        <end position="316"/>
    </location>
</feature>
<evidence type="ECO:0000256" key="6">
    <source>
        <dbReference type="SAM" id="MobiDB-lite"/>
    </source>
</evidence>
<evidence type="ECO:0000313" key="8">
    <source>
        <dbReference type="Proteomes" id="UP000051952"/>
    </source>
</evidence>
<dbReference type="GO" id="GO:0001534">
    <property type="term" value="C:radial spoke"/>
    <property type="evidence" value="ECO:0007669"/>
    <property type="project" value="InterPro"/>
</dbReference>
<keyword evidence="7" id="KW-0282">Flagellum</keyword>
<dbReference type="Proteomes" id="UP000051952">
    <property type="component" value="Unassembled WGS sequence"/>
</dbReference>
<evidence type="ECO:0000256" key="3">
    <source>
        <dbReference type="ARBA" id="ARBA00023069"/>
    </source>
</evidence>
<dbReference type="PANTHER" id="PTHR13159">
    <property type="entry name" value="RADIAL SPOKEHEAD-RELATED"/>
    <property type="match status" value="1"/>
</dbReference>
<keyword evidence="2" id="KW-0963">Cytoplasm</keyword>
<comment type="subcellular location">
    <subcellularLocation>
        <location evidence="1">Cytoplasm</location>
        <location evidence="1">Cytoskeleton</location>
        <location evidence="1">Cilium axoneme</location>
    </subcellularLocation>
</comment>
<dbReference type="GO" id="GO:0060294">
    <property type="term" value="P:cilium movement involved in cell motility"/>
    <property type="evidence" value="ECO:0007669"/>
    <property type="project" value="InterPro"/>
</dbReference>
<reference evidence="8" key="1">
    <citation type="submission" date="2015-09" db="EMBL/GenBank/DDBJ databases">
        <authorList>
            <consortium name="Pathogen Informatics"/>
        </authorList>
    </citation>
    <scope>NUCLEOTIDE SEQUENCE [LARGE SCALE GENOMIC DNA]</scope>
    <source>
        <strain evidence="8">Lake Konstanz</strain>
    </source>
</reference>
<evidence type="ECO:0000256" key="5">
    <source>
        <dbReference type="ARBA" id="ARBA00023273"/>
    </source>
</evidence>
<keyword evidence="5" id="KW-0966">Cell projection</keyword>
<dbReference type="Pfam" id="PF04712">
    <property type="entry name" value="Radial_spoke"/>
    <property type="match status" value="2"/>
</dbReference>
<sequence>MSSADELFQQVKSYLLTADSQGHSAYDHLEKILLNILDENSNDIANHPEKLSELSSLIKKHSFQYGSSSLASNEAAQLNSARLQQLLANKDLFNKPAPEVVTTIEQPTPFTTVTTTTVKPPVAPTFSSIVRDNAYWRHCGVGLHEQEAFLLEQSISRLAMSKKLEEVRFFGKVFGTKANYLVVTSKRYVGESEKVYQEVNTMPKPPRKKIEVDVQLEPGFKGLNRVSFWVASNPASQWTLLPDVTPQEINASRRVKKLFTGDLTAPVICSPAFEGNEAVYLRAQLSRIFSSTYITPAGALEKVEPEEDEAAEDEEEEGKKKGPKEAKYFAATRISKEYAPDEEAGVHALLDLEQWVHSEAHIFETGRQTKVPEKPEVEGEEEEPKEDEEEEEAAEEEEKKEEEEKELFLPVKKDYLYAVIDIPKEPSPEDGEDEAAEEEAGEEDGEQQEEEENKPLDDEEIPDDDPLKKKVAAWTAKAVNTTYKKHSVVTVKSLRWPGAVAFAANGAKAFGAVYFGNGLKKTDHAFTPIPAPQIQKEAPDIAEVMDATAATEKLVLRGEEPKENDSEDEKEEEEPEEDA</sequence>
<evidence type="ECO:0000313" key="7">
    <source>
        <dbReference type="EMBL" id="CUG89287.1"/>
    </source>
</evidence>
<name>A0A0S4JGY1_BODSA</name>
<feature type="compositionally biased region" description="Acidic residues" evidence="6">
    <location>
        <begin position="378"/>
        <end position="405"/>
    </location>
</feature>
<dbReference type="PANTHER" id="PTHR13159:SF0">
    <property type="entry name" value="RADIAL SPOKE HEAD 6 HOMOLOG A"/>
    <property type="match status" value="1"/>
</dbReference>
<feature type="region of interest" description="Disordered" evidence="6">
    <location>
        <begin position="363"/>
        <end position="407"/>
    </location>
</feature>
<feature type="region of interest" description="Disordered" evidence="6">
    <location>
        <begin position="550"/>
        <end position="579"/>
    </location>
</feature>
<keyword evidence="4" id="KW-0206">Cytoskeleton</keyword>
<gene>
    <name evidence="7" type="ORF">BSAL_20275</name>
</gene>